<sequence length="267" mass="29746">MKKIIVLLSFVCATIAFAAGDGFLSGDKLPNGLAILPPPPETPNEPASKVPVPVSNLLPSFAEDQNISNQIFVESRFFNAKEISKERYSQAINDANTDPDNFINIFIDALPLDSNISEEKKEQLKQLLKSHSDFFQKVIHDGKNSTTEAKDHYQRQRPYVYYSKNVCTHSDSDPSSDPDPHHSYPSAHSTRGMVVAYTIADLLPNYREQILARGVDYGDSRVICGAHWRSDVQAGRVMGNVVYSALKQNSDFKANFDAIKQQVDVLI</sequence>
<proteinExistence type="inferred from homology"/>
<protein>
    <recommendedName>
        <fullName evidence="1">Acid phosphatase</fullName>
        <ecNumber evidence="1">3.1.3.2</ecNumber>
    </recommendedName>
</protein>
<dbReference type="EC" id="3.1.3.2" evidence="1"/>
<dbReference type="RefSeq" id="WP_013921948.1">
    <property type="nucleotide sequence ID" value="NC_015696.1"/>
</dbReference>
<dbReference type="SUPFAM" id="SSF48317">
    <property type="entry name" value="Acid phosphatase/Vanadium-dependent haloperoxidase"/>
    <property type="match status" value="1"/>
</dbReference>
<keyword evidence="3" id="KW-0732">Signal</keyword>
<evidence type="ECO:0000256" key="3">
    <source>
        <dbReference type="SAM" id="SignalP"/>
    </source>
</evidence>
<evidence type="ECO:0000256" key="1">
    <source>
        <dbReference type="PIRNR" id="PIRNR000897"/>
    </source>
</evidence>
<feature type="region of interest" description="Disordered" evidence="2">
    <location>
        <begin position="168"/>
        <end position="187"/>
    </location>
</feature>
<dbReference type="InterPro" id="IPR036938">
    <property type="entry name" value="PAP2/HPO_sf"/>
</dbReference>
<evidence type="ECO:0000313" key="5">
    <source>
        <dbReference type="EMBL" id="AEI35087.1"/>
    </source>
</evidence>
<evidence type="ECO:0000259" key="4">
    <source>
        <dbReference type="SMART" id="SM00014"/>
    </source>
</evidence>
<feature type="signal peptide" evidence="3">
    <location>
        <begin position="1"/>
        <end position="18"/>
    </location>
</feature>
<dbReference type="EMBL" id="CP002872">
    <property type="protein sequence ID" value="AEI35087.1"/>
    <property type="molecule type" value="Genomic_DNA"/>
</dbReference>
<dbReference type="SMART" id="SM00014">
    <property type="entry name" value="acidPPc"/>
    <property type="match status" value="1"/>
</dbReference>
<feature type="chain" id="PRO_5047514426" description="Acid phosphatase" evidence="3">
    <location>
        <begin position="19"/>
        <end position="267"/>
    </location>
</feature>
<gene>
    <name evidence="5" type="ordered locus">F7308_0159</name>
</gene>
<name>A0ABM5M7D8_FRAST</name>
<dbReference type="PRINTS" id="PR00483">
    <property type="entry name" value="BACPHPHTASE"/>
</dbReference>
<dbReference type="InterPro" id="IPR001011">
    <property type="entry name" value="Acid_Pase_classA_bac"/>
</dbReference>
<evidence type="ECO:0000256" key="2">
    <source>
        <dbReference type="SAM" id="MobiDB-lite"/>
    </source>
</evidence>
<reference evidence="5" key="1">
    <citation type="submission" date="2011-05" db="EMBL/GenBank/DDBJ databases">
        <authorList>
            <person name="Kuske C.R."/>
            <person name="Challacombe J.F."/>
            <person name="Siddaramappa S."/>
            <person name="Petersen J.M."/>
            <person name="Bruce D.C."/>
        </authorList>
    </citation>
    <scope>NUCLEOTIDE SEQUENCE</scope>
    <source>
        <strain evidence="5">TX077308</strain>
    </source>
</reference>
<keyword evidence="6" id="KW-1185">Reference proteome</keyword>
<comment type="similarity">
    <text evidence="1">Belongs to the class A bacterial acid phosphatase family.</text>
</comment>
<evidence type="ECO:0000313" key="6">
    <source>
        <dbReference type="Proteomes" id="UP000000490"/>
    </source>
</evidence>
<feature type="domain" description="Phosphatidic acid phosphatase type 2/haloperoxidase" evidence="4">
    <location>
        <begin position="134"/>
        <end position="247"/>
    </location>
</feature>
<dbReference type="Gene3D" id="1.20.144.10">
    <property type="entry name" value="Phosphatidic acid phosphatase type 2/haloperoxidase"/>
    <property type="match status" value="1"/>
</dbReference>
<dbReference type="PIRSF" id="PIRSF000897">
    <property type="entry name" value="Acid_Ptase_ClsA"/>
    <property type="match status" value="1"/>
</dbReference>
<comment type="catalytic activity">
    <reaction evidence="1">
        <text>a phosphate monoester + H2O = an alcohol + phosphate</text>
        <dbReference type="Rhea" id="RHEA:15017"/>
        <dbReference type="ChEBI" id="CHEBI:15377"/>
        <dbReference type="ChEBI" id="CHEBI:30879"/>
        <dbReference type="ChEBI" id="CHEBI:43474"/>
        <dbReference type="ChEBI" id="CHEBI:67140"/>
        <dbReference type="EC" id="3.1.3.2"/>
    </reaction>
</comment>
<organism evidence="5 6">
    <name type="scientific">Francisella salina</name>
    <dbReference type="NCBI Taxonomy" id="573569"/>
    <lineage>
        <taxon>Bacteria</taxon>
        <taxon>Pseudomonadati</taxon>
        <taxon>Pseudomonadota</taxon>
        <taxon>Gammaproteobacteria</taxon>
        <taxon>Thiotrichales</taxon>
        <taxon>Francisellaceae</taxon>
        <taxon>Francisella</taxon>
    </lineage>
</organism>
<keyword evidence="1" id="KW-0378">Hydrolase</keyword>
<dbReference type="Proteomes" id="UP000000490">
    <property type="component" value="Chromosome"/>
</dbReference>
<accession>A0ABM5M7D8</accession>
<dbReference type="InterPro" id="IPR000326">
    <property type="entry name" value="PAP2/HPO"/>
</dbReference>
<dbReference type="Pfam" id="PF01569">
    <property type="entry name" value="PAP2"/>
    <property type="match status" value="1"/>
</dbReference>